<dbReference type="PANTHER" id="PTHR48036">
    <property type="entry name" value="SPLICING FACTOR (PAD-1), PUTATIVE (AFU_ORTHOLOGUE AFUA_1G15810)-RELATED"/>
    <property type="match status" value="1"/>
</dbReference>
<sequence length="249" mass="28488">MRRAHKLNSCHCHVAEQLEATYLEHYTLCRIKSVRPFSFYSVKFVKHKIQQNSTSSHGILKVALQWRSFTEATVRIIDLVSFSDLQWRSFTEPTVRIIEFVSSSLNSSCFNSLKDLQWRSFTEPTIRIIEFVSSSLIFNGDRLLSQQIFNGDRLLSQPDERKLYLENVPFDMPESGIEEVFAEFGKVEDVQLLKDPETGHRNGCGFVKFAQVKHAKQAQEILKGELKSKHLCLKISPAPEHVGVQDAGA</sequence>
<dbReference type="EMBL" id="CP133622">
    <property type="protein sequence ID" value="WMV53916.1"/>
    <property type="molecule type" value="Genomic_DNA"/>
</dbReference>
<proteinExistence type="predicted"/>
<keyword evidence="4" id="KW-1185">Reference proteome</keyword>
<evidence type="ECO:0000313" key="4">
    <source>
        <dbReference type="Proteomes" id="UP001234989"/>
    </source>
</evidence>
<feature type="domain" description="RRM" evidence="2">
    <location>
        <begin position="161"/>
        <end position="240"/>
    </location>
</feature>
<accession>A0AAF0UZ33</accession>
<dbReference type="Gene3D" id="3.30.70.330">
    <property type="match status" value="1"/>
</dbReference>
<dbReference type="InterPro" id="IPR006509">
    <property type="entry name" value="RBM39_SF"/>
</dbReference>
<name>A0AAF0UZ33_SOLVR</name>
<dbReference type="GO" id="GO:0003723">
    <property type="term" value="F:RNA binding"/>
    <property type="evidence" value="ECO:0007669"/>
    <property type="project" value="UniProtKB-UniRule"/>
</dbReference>
<dbReference type="InterPro" id="IPR035979">
    <property type="entry name" value="RBD_domain_sf"/>
</dbReference>
<gene>
    <name evidence="3" type="ORF">MTR67_047301</name>
</gene>
<evidence type="ECO:0000313" key="3">
    <source>
        <dbReference type="EMBL" id="WMV53916.1"/>
    </source>
</evidence>
<dbReference type="PROSITE" id="PS50102">
    <property type="entry name" value="RRM"/>
    <property type="match status" value="1"/>
</dbReference>
<dbReference type="GO" id="GO:0006397">
    <property type="term" value="P:mRNA processing"/>
    <property type="evidence" value="ECO:0007669"/>
    <property type="project" value="InterPro"/>
</dbReference>
<dbReference type="GO" id="GO:0005634">
    <property type="term" value="C:nucleus"/>
    <property type="evidence" value="ECO:0007669"/>
    <property type="project" value="InterPro"/>
</dbReference>
<organism evidence="3 4">
    <name type="scientific">Solanum verrucosum</name>
    <dbReference type="NCBI Taxonomy" id="315347"/>
    <lineage>
        <taxon>Eukaryota</taxon>
        <taxon>Viridiplantae</taxon>
        <taxon>Streptophyta</taxon>
        <taxon>Embryophyta</taxon>
        <taxon>Tracheophyta</taxon>
        <taxon>Spermatophyta</taxon>
        <taxon>Magnoliopsida</taxon>
        <taxon>eudicotyledons</taxon>
        <taxon>Gunneridae</taxon>
        <taxon>Pentapetalae</taxon>
        <taxon>asterids</taxon>
        <taxon>lamiids</taxon>
        <taxon>Solanales</taxon>
        <taxon>Solanaceae</taxon>
        <taxon>Solanoideae</taxon>
        <taxon>Solaneae</taxon>
        <taxon>Solanum</taxon>
    </lineage>
</organism>
<dbReference type="SMART" id="SM00360">
    <property type="entry name" value="RRM"/>
    <property type="match status" value="1"/>
</dbReference>
<protein>
    <recommendedName>
        <fullName evidence="2">RRM domain-containing protein</fullName>
    </recommendedName>
</protein>
<dbReference type="InterPro" id="IPR000504">
    <property type="entry name" value="RRM_dom"/>
</dbReference>
<dbReference type="AlphaFoldDB" id="A0AAF0UZ33"/>
<dbReference type="Pfam" id="PF00076">
    <property type="entry name" value="RRM_1"/>
    <property type="match status" value="1"/>
</dbReference>
<dbReference type="InterPro" id="IPR012677">
    <property type="entry name" value="Nucleotide-bd_a/b_plait_sf"/>
</dbReference>
<reference evidence="3" key="1">
    <citation type="submission" date="2023-08" db="EMBL/GenBank/DDBJ databases">
        <title>A de novo genome assembly of Solanum verrucosum Schlechtendal, a Mexican diploid species geographically isolated from the other diploid A-genome species in potato relatives.</title>
        <authorList>
            <person name="Hosaka K."/>
        </authorList>
    </citation>
    <scope>NUCLEOTIDE SEQUENCE</scope>
    <source>
        <tissue evidence="3">Young leaves</tissue>
    </source>
</reference>
<dbReference type="SUPFAM" id="SSF54928">
    <property type="entry name" value="RNA-binding domain, RBD"/>
    <property type="match status" value="1"/>
</dbReference>
<keyword evidence="1" id="KW-0694">RNA-binding</keyword>
<dbReference type="Proteomes" id="UP001234989">
    <property type="component" value="Chromosome 11"/>
</dbReference>
<evidence type="ECO:0000259" key="2">
    <source>
        <dbReference type="PROSITE" id="PS50102"/>
    </source>
</evidence>
<evidence type="ECO:0000256" key="1">
    <source>
        <dbReference type="PROSITE-ProRule" id="PRU00176"/>
    </source>
</evidence>